<keyword evidence="1" id="KW-0808">Transferase</keyword>
<dbReference type="SUPFAM" id="SSF52540">
    <property type="entry name" value="P-loop containing nucleoside triphosphate hydrolases"/>
    <property type="match status" value="1"/>
</dbReference>
<dbReference type="STRING" id="546874.SAMN04488544_1510"/>
<gene>
    <name evidence="1" type="ORF">SAMN04488544_1510</name>
</gene>
<dbReference type="EMBL" id="LT629799">
    <property type="protein sequence ID" value="SDU88977.1"/>
    <property type="molecule type" value="Genomic_DNA"/>
</dbReference>
<evidence type="ECO:0000313" key="2">
    <source>
        <dbReference type="Proteomes" id="UP000198825"/>
    </source>
</evidence>
<dbReference type="InterPro" id="IPR027417">
    <property type="entry name" value="P-loop_NTPase"/>
</dbReference>
<reference evidence="2" key="1">
    <citation type="submission" date="2016-10" db="EMBL/GenBank/DDBJ databases">
        <authorList>
            <person name="Varghese N."/>
            <person name="Submissions S."/>
        </authorList>
    </citation>
    <scope>NUCLEOTIDE SEQUENCE [LARGE SCALE GENOMIC DNA]</scope>
    <source>
        <strain evidence="2">DSM 21743</strain>
    </source>
</reference>
<dbReference type="RefSeq" id="WP_197680658.1">
    <property type="nucleotide sequence ID" value="NZ_LT629799.1"/>
</dbReference>
<sequence length="180" mass="19328">MAGRVEDYDAVLLSGTVGAGKTTTAHALSDLLSAEDVPHAVVDLDEVRLLRPPPLGDPFQHEVELANLRDLARNYRAAGASRLVVAGVVEEAAEVARYREALAGARLLLVRLAVDLDHAAVRLRARHADDPGALAWHLDRVGELTQVLDVAPFEDARIDTTGRTPADVAVEVRRLAGWAP</sequence>
<dbReference type="Proteomes" id="UP000198825">
    <property type="component" value="Chromosome I"/>
</dbReference>
<evidence type="ECO:0000313" key="1">
    <source>
        <dbReference type="EMBL" id="SDU88977.1"/>
    </source>
</evidence>
<dbReference type="AlphaFoldDB" id="A0A1H2M6U0"/>
<accession>A0A1H2M6U0</accession>
<name>A0A1H2M6U0_9ACTN</name>
<dbReference type="Pfam" id="PF13238">
    <property type="entry name" value="AAA_18"/>
    <property type="match status" value="1"/>
</dbReference>
<keyword evidence="2" id="KW-1185">Reference proteome</keyword>
<organism evidence="1 2">
    <name type="scientific">Microlunatus sagamiharensis</name>
    <dbReference type="NCBI Taxonomy" id="546874"/>
    <lineage>
        <taxon>Bacteria</taxon>
        <taxon>Bacillati</taxon>
        <taxon>Actinomycetota</taxon>
        <taxon>Actinomycetes</taxon>
        <taxon>Propionibacteriales</taxon>
        <taxon>Propionibacteriaceae</taxon>
        <taxon>Microlunatus</taxon>
    </lineage>
</organism>
<dbReference type="Gene3D" id="3.40.50.300">
    <property type="entry name" value="P-loop containing nucleotide triphosphate hydrolases"/>
    <property type="match status" value="1"/>
</dbReference>
<protein>
    <submittedName>
        <fullName evidence="1">Adenylylsulfate kinase</fullName>
    </submittedName>
</protein>
<dbReference type="GO" id="GO:0016301">
    <property type="term" value="F:kinase activity"/>
    <property type="evidence" value="ECO:0007669"/>
    <property type="project" value="UniProtKB-KW"/>
</dbReference>
<proteinExistence type="predicted"/>
<keyword evidence="1" id="KW-0418">Kinase</keyword>